<keyword evidence="3" id="KW-1185">Reference proteome</keyword>
<feature type="transmembrane region" description="Helical" evidence="1">
    <location>
        <begin position="49"/>
        <end position="73"/>
    </location>
</feature>
<keyword evidence="1" id="KW-0472">Membrane</keyword>
<dbReference type="EMBL" id="CP144692">
    <property type="protein sequence ID" value="WVY99116.1"/>
    <property type="molecule type" value="Genomic_DNA"/>
</dbReference>
<dbReference type="AlphaFoldDB" id="A0AAQ3RM10"/>
<reference evidence="2 3" key="1">
    <citation type="journal article" date="2023" name="Life. Sci Alliance">
        <title>Evolutionary insights into 3D genome organization and epigenetic landscape of Vigna mungo.</title>
        <authorList>
            <person name="Junaid A."/>
            <person name="Singh B."/>
            <person name="Bhatia S."/>
        </authorList>
    </citation>
    <scope>NUCLEOTIDE SEQUENCE [LARGE SCALE GENOMIC DNA]</scope>
    <source>
        <strain evidence="2">Urdbean</strain>
    </source>
</reference>
<accession>A0AAQ3RM10</accession>
<dbReference type="Proteomes" id="UP001374535">
    <property type="component" value="Chromosome 9"/>
</dbReference>
<sequence>MQKRQHNSTSYSRMKSRNLIFSLLFIYAFSFLHLCLTICRLVCNGPLSSGLYMTICRLVCKGLLSFGLCLTICSSICKGLLSFGLCLTLCCSVCNGLLLFGSEFPFSASHYVVRYLTHMPFGVTSDTWPPCAPERSCPVVCVRFDSEGWDSTFDASQSVNLFLSFFSNIKILICLYYELSKRSHTMSIMVIL</sequence>
<keyword evidence="1" id="KW-1133">Transmembrane helix</keyword>
<protein>
    <submittedName>
        <fullName evidence="2">Uncharacterized protein</fullName>
    </submittedName>
</protein>
<evidence type="ECO:0000256" key="1">
    <source>
        <dbReference type="SAM" id="Phobius"/>
    </source>
</evidence>
<feature type="transmembrane region" description="Helical" evidence="1">
    <location>
        <begin position="159"/>
        <end position="179"/>
    </location>
</feature>
<gene>
    <name evidence="2" type="ORF">V8G54_031267</name>
</gene>
<evidence type="ECO:0000313" key="3">
    <source>
        <dbReference type="Proteomes" id="UP001374535"/>
    </source>
</evidence>
<feature type="transmembrane region" description="Helical" evidence="1">
    <location>
        <begin position="80"/>
        <end position="100"/>
    </location>
</feature>
<keyword evidence="1" id="KW-0812">Transmembrane</keyword>
<evidence type="ECO:0000313" key="2">
    <source>
        <dbReference type="EMBL" id="WVY99116.1"/>
    </source>
</evidence>
<proteinExistence type="predicted"/>
<name>A0AAQ3RM10_VIGMU</name>
<organism evidence="2 3">
    <name type="scientific">Vigna mungo</name>
    <name type="common">Black gram</name>
    <name type="synonym">Phaseolus mungo</name>
    <dbReference type="NCBI Taxonomy" id="3915"/>
    <lineage>
        <taxon>Eukaryota</taxon>
        <taxon>Viridiplantae</taxon>
        <taxon>Streptophyta</taxon>
        <taxon>Embryophyta</taxon>
        <taxon>Tracheophyta</taxon>
        <taxon>Spermatophyta</taxon>
        <taxon>Magnoliopsida</taxon>
        <taxon>eudicotyledons</taxon>
        <taxon>Gunneridae</taxon>
        <taxon>Pentapetalae</taxon>
        <taxon>rosids</taxon>
        <taxon>fabids</taxon>
        <taxon>Fabales</taxon>
        <taxon>Fabaceae</taxon>
        <taxon>Papilionoideae</taxon>
        <taxon>50 kb inversion clade</taxon>
        <taxon>NPAAA clade</taxon>
        <taxon>indigoferoid/millettioid clade</taxon>
        <taxon>Phaseoleae</taxon>
        <taxon>Vigna</taxon>
    </lineage>
</organism>
<feature type="transmembrane region" description="Helical" evidence="1">
    <location>
        <begin position="20"/>
        <end position="43"/>
    </location>
</feature>